<evidence type="ECO:0008006" key="2">
    <source>
        <dbReference type="Google" id="ProtNLM"/>
    </source>
</evidence>
<dbReference type="Gene3D" id="3.40.50.1820">
    <property type="entry name" value="alpha/beta hydrolase"/>
    <property type="match status" value="1"/>
</dbReference>
<dbReference type="InterPro" id="IPR050583">
    <property type="entry name" value="Mycobacterial_A85_antigen"/>
</dbReference>
<dbReference type="GO" id="GO:0016747">
    <property type="term" value="F:acyltransferase activity, transferring groups other than amino-acyl groups"/>
    <property type="evidence" value="ECO:0007669"/>
    <property type="project" value="TreeGrafter"/>
</dbReference>
<comment type="caution">
    <text evidence="1">The sequence shown here is derived from an EMBL/GenBank/DDBJ whole genome shotgun (WGS) entry which is preliminary data.</text>
</comment>
<evidence type="ECO:0000313" key="1">
    <source>
        <dbReference type="EMBL" id="GAG03876.1"/>
    </source>
</evidence>
<organism evidence="1">
    <name type="scientific">marine sediment metagenome</name>
    <dbReference type="NCBI Taxonomy" id="412755"/>
    <lineage>
        <taxon>unclassified sequences</taxon>
        <taxon>metagenomes</taxon>
        <taxon>ecological metagenomes</taxon>
    </lineage>
</organism>
<dbReference type="InterPro" id="IPR029058">
    <property type="entry name" value="AB_hydrolase_fold"/>
</dbReference>
<dbReference type="PANTHER" id="PTHR48098:SF1">
    <property type="entry name" value="DIACYLGLYCEROL ACYLTRANSFERASE_MYCOLYLTRANSFERASE AG85A"/>
    <property type="match status" value="1"/>
</dbReference>
<name>X0VTK8_9ZZZZ</name>
<dbReference type="EMBL" id="BARS01028045">
    <property type="protein sequence ID" value="GAG03876.1"/>
    <property type="molecule type" value="Genomic_DNA"/>
</dbReference>
<dbReference type="Pfam" id="PF00756">
    <property type="entry name" value="Esterase"/>
    <property type="match status" value="1"/>
</dbReference>
<dbReference type="PANTHER" id="PTHR48098">
    <property type="entry name" value="ENTEROCHELIN ESTERASE-RELATED"/>
    <property type="match status" value="1"/>
</dbReference>
<dbReference type="SUPFAM" id="SSF53474">
    <property type="entry name" value="alpha/beta-Hydrolases"/>
    <property type="match status" value="1"/>
</dbReference>
<feature type="non-terminal residue" evidence="1">
    <location>
        <position position="188"/>
    </location>
</feature>
<gene>
    <name evidence="1" type="ORF">S01H1_43992</name>
</gene>
<protein>
    <recommendedName>
        <fullName evidence="2">Esterase</fullName>
    </recommendedName>
</protein>
<sequence length="188" mass="22002">MIKVQNFKIETELVPSPAKYSVLYPIDYETSDKIYPLMLFLHGGNGPKGFINQIKTIVRNLWEKKIAPEMIIVTPHCERSFYMNYRDGSQKWETFILSELIPQLQDNLRVYKEPSKSFLAGVSMGGMGTLRMGFKYPSKFGVLIAFEPAIEPAIEWKDVHKRDKFYRKKEVMETIFGAPFDEEYWRIN</sequence>
<dbReference type="AlphaFoldDB" id="X0VTK8"/>
<reference evidence="1" key="1">
    <citation type="journal article" date="2014" name="Front. Microbiol.">
        <title>High frequency of phylogenetically diverse reductive dehalogenase-homologous genes in deep subseafloor sedimentary metagenomes.</title>
        <authorList>
            <person name="Kawai M."/>
            <person name="Futagami T."/>
            <person name="Toyoda A."/>
            <person name="Takaki Y."/>
            <person name="Nishi S."/>
            <person name="Hori S."/>
            <person name="Arai W."/>
            <person name="Tsubouchi T."/>
            <person name="Morono Y."/>
            <person name="Uchiyama I."/>
            <person name="Ito T."/>
            <person name="Fujiyama A."/>
            <person name="Inagaki F."/>
            <person name="Takami H."/>
        </authorList>
    </citation>
    <scope>NUCLEOTIDE SEQUENCE</scope>
    <source>
        <strain evidence="1">Expedition CK06-06</strain>
    </source>
</reference>
<proteinExistence type="predicted"/>
<accession>X0VTK8</accession>
<dbReference type="InterPro" id="IPR000801">
    <property type="entry name" value="Esterase-like"/>
</dbReference>